<keyword evidence="7" id="KW-0675">Receptor</keyword>
<keyword evidence="12" id="KW-1185">Reference proteome</keyword>
<evidence type="ECO:0000256" key="8">
    <source>
        <dbReference type="ARBA" id="ARBA00023180"/>
    </source>
</evidence>
<comment type="subcellular location">
    <subcellularLocation>
        <location evidence="1">Cell membrane</location>
        <topology evidence="1">Multi-pass membrane protein</topology>
    </subcellularLocation>
</comment>
<evidence type="ECO:0000256" key="9">
    <source>
        <dbReference type="SAM" id="Phobius"/>
    </source>
</evidence>
<keyword evidence="3" id="KW-1003">Cell membrane</keyword>
<evidence type="ECO:0000313" key="12">
    <source>
        <dbReference type="Proteomes" id="UP000708208"/>
    </source>
</evidence>
<dbReference type="EMBL" id="CAJVCH010016228">
    <property type="protein sequence ID" value="CAG7681382.1"/>
    <property type="molecule type" value="Genomic_DNA"/>
</dbReference>
<organism evidence="11 12">
    <name type="scientific">Allacma fusca</name>
    <dbReference type="NCBI Taxonomy" id="39272"/>
    <lineage>
        <taxon>Eukaryota</taxon>
        <taxon>Metazoa</taxon>
        <taxon>Ecdysozoa</taxon>
        <taxon>Arthropoda</taxon>
        <taxon>Hexapoda</taxon>
        <taxon>Collembola</taxon>
        <taxon>Symphypleona</taxon>
        <taxon>Sminthuridae</taxon>
        <taxon>Allacma</taxon>
    </lineage>
</organism>
<feature type="transmembrane region" description="Helical" evidence="9">
    <location>
        <begin position="417"/>
        <end position="436"/>
    </location>
</feature>
<keyword evidence="8" id="KW-0325">Glycoprotein</keyword>
<keyword evidence="5 9" id="KW-1133">Transmembrane helix</keyword>
<feature type="transmembrane region" description="Helical" evidence="9">
    <location>
        <begin position="12"/>
        <end position="30"/>
    </location>
</feature>
<evidence type="ECO:0000256" key="2">
    <source>
        <dbReference type="ARBA" id="ARBA00008685"/>
    </source>
</evidence>
<accession>A0A8J2JQS7</accession>
<keyword evidence="6 9" id="KW-0472">Membrane</keyword>
<dbReference type="GO" id="GO:0015276">
    <property type="term" value="F:ligand-gated monoatomic ion channel activity"/>
    <property type="evidence" value="ECO:0007669"/>
    <property type="project" value="InterPro"/>
</dbReference>
<feature type="transmembrane region" description="Helical" evidence="9">
    <location>
        <begin position="611"/>
        <end position="630"/>
    </location>
</feature>
<evidence type="ECO:0000256" key="1">
    <source>
        <dbReference type="ARBA" id="ARBA00004651"/>
    </source>
</evidence>
<protein>
    <recommendedName>
        <fullName evidence="10">Ionotropic glutamate receptor C-terminal domain-containing protein</fullName>
    </recommendedName>
</protein>
<comment type="similarity">
    <text evidence="2">Belongs to the glutamate-gated ion channel (TC 1.A.10.1) family.</text>
</comment>
<evidence type="ECO:0000256" key="7">
    <source>
        <dbReference type="ARBA" id="ARBA00023170"/>
    </source>
</evidence>
<dbReference type="GO" id="GO:0050906">
    <property type="term" value="P:detection of stimulus involved in sensory perception"/>
    <property type="evidence" value="ECO:0007669"/>
    <property type="project" value="UniProtKB-ARBA"/>
</dbReference>
<evidence type="ECO:0000256" key="3">
    <source>
        <dbReference type="ARBA" id="ARBA00022475"/>
    </source>
</evidence>
<evidence type="ECO:0000256" key="5">
    <source>
        <dbReference type="ARBA" id="ARBA00022989"/>
    </source>
</evidence>
<dbReference type="PANTHER" id="PTHR42643:SF24">
    <property type="entry name" value="IONOTROPIC RECEPTOR 60A"/>
    <property type="match status" value="1"/>
</dbReference>
<dbReference type="InterPro" id="IPR001320">
    <property type="entry name" value="Iontro_rcpt_C"/>
</dbReference>
<evidence type="ECO:0000256" key="4">
    <source>
        <dbReference type="ARBA" id="ARBA00022692"/>
    </source>
</evidence>
<evidence type="ECO:0000259" key="10">
    <source>
        <dbReference type="Pfam" id="PF00060"/>
    </source>
</evidence>
<feature type="transmembrane region" description="Helical" evidence="9">
    <location>
        <begin position="354"/>
        <end position="377"/>
    </location>
</feature>
<dbReference type="Proteomes" id="UP000708208">
    <property type="component" value="Unassembled WGS sequence"/>
</dbReference>
<keyword evidence="4 9" id="KW-0812">Transmembrane</keyword>
<dbReference type="InterPro" id="IPR052192">
    <property type="entry name" value="Insect_Ionotropic_Sensory_Rcpt"/>
</dbReference>
<name>A0A8J2JQS7_9HEXA</name>
<evidence type="ECO:0000313" key="11">
    <source>
        <dbReference type="EMBL" id="CAG7681382.1"/>
    </source>
</evidence>
<feature type="transmembrane region" description="Helical" evidence="9">
    <location>
        <begin position="389"/>
        <end position="410"/>
    </location>
</feature>
<dbReference type="AlphaFoldDB" id="A0A8J2JQS7"/>
<proteinExistence type="inferred from homology"/>
<comment type="caution">
    <text evidence="11">The sequence shown here is derived from an EMBL/GenBank/DDBJ whole genome shotgun (WGS) entry which is preliminary data.</text>
</comment>
<sequence>MFSMSPKLVFPIFRLLLMQIIFIVPGVHNFSKEFHSGCNFQDVCQICSLPQIERPNFQSISEFITSTTIRSGHESMLLHSVKNSTFYQNMYHLEFLKPCLNFQVFIFNPSSGNVITVIHDVLEYFREYHYDTPFISFVCIQASEINWKIVGELLSNYFFIEFHKHIYFLETSKESQELGRFSITEIYSILNETTIIQGIAQDPNNADNFIAQLPSIAIRRSNLRASELKVVAEPDDLYESSLKMERNNGTVRFVSGSALEVLHDYQFMLNFTFKAVEGKGWISQEFTPEGYELTGIGKQVLNDEALLCISGSSVVLYRGAKLHFLPSGLFTESLIFYHEPHLLERNVLALPFHYYVWVLLLISLLILWMSVMVVRIFAPGNSVGISNEFDMVDITGVGFWLFSVVCLRGITSPACPTLRIIFVTVLFTSFIVYSIYTAEFVAAISAPRTVITSYHDLEKYDFQVFTNPTVPNYTQHFLQNYEREISEVFKNSFKLYVNDTDTALKLLDPYTRYAFLINSDGFFQGIRRNASVIEDLCRISKLKNKNGTRIMDAMFLKKNSPLKEIFVHRTVILMELGLIHRHATDFKLHTSIQCLKSPKINSEPLEWEQVIVAYKILIGGGVFAVLVLYLENIKLQKKQGLAHKMYFYKEDSSQNRINMVE</sequence>
<dbReference type="GO" id="GO:0005886">
    <property type="term" value="C:plasma membrane"/>
    <property type="evidence" value="ECO:0007669"/>
    <property type="project" value="UniProtKB-SubCell"/>
</dbReference>
<evidence type="ECO:0000256" key="6">
    <source>
        <dbReference type="ARBA" id="ARBA00023136"/>
    </source>
</evidence>
<reference evidence="11" key="1">
    <citation type="submission" date="2021-06" db="EMBL/GenBank/DDBJ databases">
        <authorList>
            <person name="Hodson N. C."/>
            <person name="Mongue J. A."/>
            <person name="Jaron S. K."/>
        </authorList>
    </citation>
    <scope>NUCLEOTIDE SEQUENCE</scope>
</reference>
<gene>
    <name evidence="11" type="ORF">AFUS01_LOCUS2790</name>
</gene>
<feature type="domain" description="Ionotropic glutamate receptor C-terminal" evidence="10">
    <location>
        <begin position="355"/>
        <end position="620"/>
    </location>
</feature>
<dbReference type="PANTHER" id="PTHR42643">
    <property type="entry name" value="IONOTROPIC RECEPTOR 20A-RELATED"/>
    <property type="match status" value="1"/>
</dbReference>
<dbReference type="Pfam" id="PF00060">
    <property type="entry name" value="Lig_chan"/>
    <property type="match status" value="1"/>
</dbReference>